<keyword evidence="2" id="KW-1185">Reference proteome</keyword>
<evidence type="ECO:0000313" key="1">
    <source>
        <dbReference type="EMBL" id="ABV16716.1"/>
    </source>
</evidence>
<dbReference type="KEGG" id="ecw:EcE24377A_3293"/>
<evidence type="ECO:0000313" key="2">
    <source>
        <dbReference type="Proteomes" id="UP000001122"/>
    </source>
</evidence>
<sequence>MNALSSTHLAAAVGLIRRVSVESDVYCRMLCLND</sequence>
<dbReference type="HOGENOM" id="CLU_3373496_0_0_6"/>
<organism evidence="1 2">
    <name type="scientific">Escherichia coli O139:H28 (strain E24377A / ETEC)</name>
    <dbReference type="NCBI Taxonomy" id="331111"/>
    <lineage>
        <taxon>Bacteria</taxon>
        <taxon>Pseudomonadati</taxon>
        <taxon>Pseudomonadota</taxon>
        <taxon>Gammaproteobacteria</taxon>
        <taxon>Enterobacterales</taxon>
        <taxon>Enterobacteriaceae</taxon>
        <taxon>Escherichia</taxon>
    </lineage>
</organism>
<name>A7ZR73_ECO24</name>
<accession>A7ZR73</accession>
<reference evidence="2" key="1">
    <citation type="journal article" date="2008" name="J. Bacteriol.">
        <title>The pangenome structure of Escherichia coli: comparative genomic analysis of E. coli commensal and pathogenic isolates.</title>
        <authorList>
            <person name="Rasko D.A."/>
            <person name="Rosovitz M.J."/>
            <person name="Myers G.S."/>
            <person name="Mongodin E.F."/>
            <person name="Fricke W.F."/>
            <person name="Gajer P."/>
            <person name="Crabtree J."/>
            <person name="Sebaihia M."/>
            <person name="Thomson N.R."/>
            <person name="Chaudhuri R."/>
            <person name="Henderson I.R."/>
            <person name="Sperandio V."/>
            <person name="Ravel J."/>
        </authorList>
    </citation>
    <scope>NUCLEOTIDE SEQUENCE [LARGE SCALE GENOMIC DNA]</scope>
    <source>
        <strain evidence="2">E24377A / ETEC</strain>
    </source>
</reference>
<dbReference type="EMBL" id="CP000800">
    <property type="protein sequence ID" value="ABV16716.1"/>
    <property type="molecule type" value="Genomic_DNA"/>
</dbReference>
<gene>
    <name evidence="1" type="ordered locus">EcE24377A_3293</name>
</gene>
<protein>
    <submittedName>
        <fullName evidence="1">Uncharacterized protein</fullName>
    </submittedName>
</protein>
<proteinExistence type="predicted"/>
<dbReference type="Proteomes" id="UP000001122">
    <property type="component" value="Chromosome"/>
</dbReference>
<dbReference type="AlphaFoldDB" id="A7ZR73"/>